<dbReference type="EMBL" id="BPLR01019348">
    <property type="protein sequence ID" value="GIX66882.1"/>
    <property type="molecule type" value="Genomic_DNA"/>
</dbReference>
<gene>
    <name evidence="1" type="ORF">CEXT_251041</name>
</gene>
<proteinExistence type="predicted"/>
<comment type="caution">
    <text evidence="1">The sequence shown here is derived from an EMBL/GenBank/DDBJ whole genome shotgun (WGS) entry which is preliminary data.</text>
</comment>
<protein>
    <submittedName>
        <fullName evidence="1">Uncharacterized protein</fullName>
    </submittedName>
</protein>
<name>A0AAV4M4V1_CAEEX</name>
<evidence type="ECO:0000313" key="2">
    <source>
        <dbReference type="Proteomes" id="UP001054945"/>
    </source>
</evidence>
<organism evidence="1 2">
    <name type="scientific">Caerostris extrusa</name>
    <name type="common">Bark spider</name>
    <name type="synonym">Caerostris bankana</name>
    <dbReference type="NCBI Taxonomy" id="172846"/>
    <lineage>
        <taxon>Eukaryota</taxon>
        <taxon>Metazoa</taxon>
        <taxon>Ecdysozoa</taxon>
        <taxon>Arthropoda</taxon>
        <taxon>Chelicerata</taxon>
        <taxon>Arachnida</taxon>
        <taxon>Araneae</taxon>
        <taxon>Araneomorphae</taxon>
        <taxon>Entelegynae</taxon>
        <taxon>Araneoidea</taxon>
        <taxon>Araneidae</taxon>
        <taxon>Caerostris</taxon>
    </lineage>
</organism>
<keyword evidence="2" id="KW-1185">Reference proteome</keyword>
<dbReference type="Proteomes" id="UP001054945">
    <property type="component" value="Unassembled WGS sequence"/>
</dbReference>
<evidence type="ECO:0000313" key="1">
    <source>
        <dbReference type="EMBL" id="GIX66882.1"/>
    </source>
</evidence>
<accession>A0AAV4M4V1</accession>
<reference evidence="1 2" key="1">
    <citation type="submission" date="2021-06" db="EMBL/GenBank/DDBJ databases">
        <title>Caerostris extrusa draft genome.</title>
        <authorList>
            <person name="Kono N."/>
            <person name="Arakawa K."/>
        </authorList>
    </citation>
    <scope>NUCLEOTIDE SEQUENCE [LARGE SCALE GENOMIC DNA]</scope>
</reference>
<dbReference type="AlphaFoldDB" id="A0AAV4M4V1"/>
<sequence>MGLLMLRTLLHSISLQQIKNSSGLFMEKLVASKSTCWTVLGILPVKSLTIPRLKSGVAVLLSKLVRKKESMDLKTFVQKSGYNSRVSIYSTVASYFLSRKSSRHPISRSGSRKAIES</sequence>